<accession>A0A6L6QLS5</accession>
<reference evidence="1 2" key="1">
    <citation type="submission" date="2019-11" db="EMBL/GenBank/DDBJ databases">
        <title>Type strains purchased from KCTC, JCM and DSMZ.</title>
        <authorList>
            <person name="Lu H."/>
        </authorList>
    </citation>
    <scope>NUCLEOTIDE SEQUENCE [LARGE SCALE GENOMIC DNA]</scope>
    <source>
        <strain evidence="1 2">JCM 31587</strain>
    </source>
</reference>
<dbReference type="OrthoDB" id="8781485at2"/>
<organism evidence="1 2">
    <name type="scientific">Massilia eburnea</name>
    <dbReference type="NCBI Taxonomy" id="1776165"/>
    <lineage>
        <taxon>Bacteria</taxon>
        <taxon>Pseudomonadati</taxon>
        <taxon>Pseudomonadota</taxon>
        <taxon>Betaproteobacteria</taxon>
        <taxon>Burkholderiales</taxon>
        <taxon>Oxalobacteraceae</taxon>
        <taxon>Telluria group</taxon>
        <taxon>Massilia</taxon>
    </lineage>
</organism>
<proteinExistence type="predicted"/>
<evidence type="ECO:0000313" key="1">
    <source>
        <dbReference type="EMBL" id="MTW13332.1"/>
    </source>
</evidence>
<gene>
    <name evidence="1" type="ORF">GM658_22235</name>
</gene>
<dbReference type="Proteomes" id="UP000472320">
    <property type="component" value="Unassembled WGS sequence"/>
</dbReference>
<dbReference type="AlphaFoldDB" id="A0A6L6QLS5"/>
<sequence>MRPRTNLVIAVVAAAILAAFVFRSFTRQPGHLAASKATVESCTPEAIRQVADALERSVLSANCAKLDKARAETPR</sequence>
<dbReference type="RefSeq" id="WP_155456254.1">
    <property type="nucleotide sequence ID" value="NZ_WNKX01000021.1"/>
</dbReference>
<name>A0A6L6QLS5_9BURK</name>
<comment type="caution">
    <text evidence="1">The sequence shown here is derived from an EMBL/GenBank/DDBJ whole genome shotgun (WGS) entry which is preliminary data.</text>
</comment>
<evidence type="ECO:0000313" key="2">
    <source>
        <dbReference type="Proteomes" id="UP000472320"/>
    </source>
</evidence>
<keyword evidence="1" id="KW-0449">Lipoprotein</keyword>
<dbReference type="EMBL" id="WNKX01000021">
    <property type="protein sequence ID" value="MTW13332.1"/>
    <property type="molecule type" value="Genomic_DNA"/>
</dbReference>
<protein>
    <submittedName>
        <fullName evidence="1">Entry exclusion lipoprotein TrbK</fullName>
    </submittedName>
</protein>
<keyword evidence="2" id="KW-1185">Reference proteome</keyword>